<organism evidence="1 2">
    <name type="scientific">Elstera cyanobacteriorum</name>
    <dbReference type="NCBI Taxonomy" id="2022747"/>
    <lineage>
        <taxon>Bacteria</taxon>
        <taxon>Pseudomonadati</taxon>
        <taxon>Pseudomonadota</taxon>
        <taxon>Alphaproteobacteria</taxon>
        <taxon>Rhodospirillales</taxon>
        <taxon>Rhodospirillaceae</taxon>
        <taxon>Elstera</taxon>
    </lineage>
</organism>
<comment type="caution">
    <text evidence="1">The sequence shown here is derived from an EMBL/GenBank/DDBJ whole genome shotgun (WGS) entry which is preliminary data.</text>
</comment>
<evidence type="ECO:0000313" key="1">
    <source>
        <dbReference type="EMBL" id="OYQ16616.1"/>
    </source>
</evidence>
<dbReference type="Gene3D" id="3.40.50.150">
    <property type="entry name" value="Vaccinia Virus protein VP39"/>
    <property type="match status" value="1"/>
</dbReference>
<dbReference type="Proteomes" id="UP000216361">
    <property type="component" value="Unassembled WGS sequence"/>
</dbReference>
<gene>
    <name evidence="1" type="ORF">CHR90_16615</name>
</gene>
<name>A0A255XI03_9PROT</name>
<evidence type="ECO:0008006" key="3">
    <source>
        <dbReference type="Google" id="ProtNLM"/>
    </source>
</evidence>
<dbReference type="InterPro" id="IPR029063">
    <property type="entry name" value="SAM-dependent_MTases_sf"/>
</dbReference>
<dbReference type="OrthoDB" id="7342932at2"/>
<dbReference type="AlphaFoldDB" id="A0A255XI03"/>
<proteinExistence type="predicted"/>
<protein>
    <recommendedName>
        <fullName evidence="3">Methyltransferase type 11 domain-containing protein</fullName>
    </recommendedName>
</protein>
<dbReference type="CDD" id="cd02440">
    <property type="entry name" value="AdoMet_MTases"/>
    <property type="match status" value="1"/>
</dbReference>
<dbReference type="EMBL" id="NOXS01000035">
    <property type="protein sequence ID" value="OYQ16616.1"/>
    <property type="molecule type" value="Genomic_DNA"/>
</dbReference>
<dbReference type="SUPFAM" id="SSF53335">
    <property type="entry name" value="S-adenosyl-L-methionine-dependent methyltransferases"/>
    <property type="match status" value="1"/>
</dbReference>
<keyword evidence="2" id="KW-1185">Reference proteome</keyword>
<dbReference type="Pfam" id="PF13489">
    <property type="entry name" value="Methyltransf_23"/>
    <property type="match status" value="1"/>
</dbReference>
<sequence length="190" mass="21347">MRAISMSEAQRWEQEYQDGRWDFLHKLREAPRYGAIAAYLMQAKRPYRLLDVGCGDGVLMQYLHPDWLSGYVGVDLAQTALDRFQGLPPGGVTRCADLATYEPEGTFDAILFNEVLFFTPDPVAEINRYRAALNPGGVMIVSLYVKDSGGAKTTLDAVHGLFTGPEWDLLDHCRLTTLGKGTRWQLYLAR</sequence>
<evidence type="ECO:0000313" key="2">
    <source>
        <dbReference type="Proteomes" id="UP000216361"/>
    </source>
</evidence>
<dbReference type="PANTHER" id="PTHR43861">
    <property type="entry name" value="TRANS-ACONITATE 2-METHYLTRANSFERASE-RELATED"/>
    <property type="match status" value="1"/>
</dbReference>
<reference evidence="1 2" key="1">
    <citation type="submission" date="2017-07" db="EMBL/GenBank/DDBJ databases">
        <title>Elstera cyanobacteriorum sp. nov., a novel bacterium isolated from cyanobacterial aggregates in a eutrophic lake.</title>
        <authorList>
            <person name="Cai H."/>
        </authorList>
    </citation>
    <scope>NUCLEOTIDE SEQUENCE [LARGE SCALE GENOMIC DNA]</scope>
    <source>
        <strain evidence="1 2">TH019</strain>
    </source>
</reference>
<accession>A0A255XI03</accession>